<comment type="caution">
    <text evidence="1">The sequence shown here is derived from an EMBL/GenBank/DDBJ whole genome shotgun (WGS) entry which is preliminary data.</text>
</comment>
<dbReference type="Proteomes" id="UP001186974">
    <property type="component" value="Unassembled WGS sequence"/>
</dbReference>
<protein>
    <submittedName>
        <fullName evidence="1">Uncharacterized protein</fullName>
    </submittedName>
</protein>
<proteinExistence type="predicted"/>
<keyword evidence="2" id="KW-1185">Reference proteome</keyword>
<sequence>MAAIAIADLCKNRLSDQVGVAYAYCSYRLQVDQDTSSLLASLLRQLVQHRIHLAEPVERLYNHRGRSTRPSVQEIADALKQVLDALDELEDRGIVRKQVFGKLSDLQTRTDVRLMVTTRFIPAIIQDFKSAPRLEVRASKKNVENYIAGRIPEFPKYAQLLEVKIKEEVSDAVDEMFLLARLYVDSLFNTNTKKDVLDMLAAMRKGSMTPEEAYNDAYKKALARIQGQLPRKSTLAKRTLAWVTFAIRPLTTGELCHALAVELGKKELDIDNIPDIDTVVSMCSGLVVVDGVSDIVRLVHYTTQDYLELVFMNWKPDPREEIASTCLTYVSLDVFRTGHRSAYKREEIEQMTKHNVLLSYAALYWSDHVKPVEKAVCELTTAFLRNDDIVHFVISMIDPSDCSKRESRHWTLFYYQADSSVKRLHLSACEGFPYVTQMLLQTDQHGEAVGAYIRDSNDRTPLHWAASCGHEAIVKLLVERADVVADSIDKQGQTPPAHAAIYGHEAIVKLLVERADVEANSKDENGRTPLSWASSVEVAELLIERGAKVDSIDKDGRTPLSWAVVDRNRADIAELLIERNAKVESVDKDGRTPLSWAASVGCLNAVKLLIERNAKVDSREKRGYTPLMRARKNMVKSWCELLPHADYDRVTKLLKGR</sequence>
<evidence type="ECO:0000313" key="1">
    <source>
        <dbReference type="EMBL" id="KAK3064711.1"/>
    </source>
</evidence>
<reference evidence="1" key="1">
    <citation type="submission" date="2024-09" db="EMBL/GenBank/DDBJ databases">
        <title>Black Yeasts Isolated from many extreme environments.</title>
        <authorList>
            <person name="Coleine C."/>
            <person name="Stajich J.E."/>
            <person name="Selbmann L."/>
        </authorList>
    </citation>
    <scope>NUCLEOTIDE SEQUENCE</scope>
    <source>
        <strain evidence="1">CCFEE 5737</strain>
    </source>
</reference>
<dbReference type="EMBL" id="JAWDJW010006443">
    <property type="protein sequence ID" value="KAK3064711.1"/>
    <property type="molecule type" value="Genomic_DNA"/>
</dbReference>
<name>A0ACC3DBI0_9PEZI</name>
<organism evidence="1 2">
    <name type="scientific">Coniosporium uncinatum</name>
    <dbReference type="NCBI Taxonomy" id="93489"/>
    <lineage>
        <taxon>Eukaryota</taxon>
        <taxon>Fungi</taxon>
        <taxon>Dikarya</taxon>
        <taxon>Ascomycota</taxon>
        <taxon>Pezizomycotina</taxon>
        <taxon>Dothideomycetes</taxon>
        <taxon>Dothideomycetes incertae sedis</taxon>
        <taxon>Coniosporium</taxon>
    </lineage>
</organism>
<evidence type="ECO:0000313" key="2">
    <source>
        <dbReference type="Proteomes" id="UP001186974"/>
    </source>
</evidence>
<accession>A0ACC3DBI0</accession>
<gene>
    <name evidence="1" type="ORF">LTS18_004661</name>
</gene>